<proteinExistence type="predicted"/>
<dbReference type="RefSeq" id="WP_168803122.1">
    <property type="nucleotide sequence ID" value="NZ_CP051204.2"/>
</dbReference>
<protein>
    <submittedName>
        <fullName evidence="2">DUF1801 domain-containing protein</fullName>
    </submittedName>
</protein>
<sequence>MGTKFTTTDEYLATLPETSIDKAQEIREIIRKAAPKATEVISYNIPAFKLNKVLVWFAGYKSHIGFYPGGAAIEIFQDDLTAYKTSKGAIQFPVDKPLPAALIRKIVKYRVKALAE</sequence>
<dbReference type="Gene3D" id="3.90.1150.200">
    <property type="match status" value="1"/>
</dbReference>
<dbReference type="SUPFAM" id="SSF159888">
    <property type="entry name" value="YdhG-like"/>
    <property type="match status" value="1"/>
</dbReference>
<feature type="domain" description="YdhG-like" evidence="1">
    <location>
        <begin position="22"/>
        <end position="111"/>
    </location>
</feature>
<dbReference type="InterPro" id="IPR014922">
    <property type="entry name" value="YdhG-like"/>
</dbReference>
<dbReference type="Pfam" id="PF08818">
    <property type="entry name" value="DUF1801"/>
    <property type="match status" value="1"/>
</dbReference>
<name>A0AAE6ZDU6_9BACT</name>
<organism evidence="2 4">
    <name type="scientific">Chitinophaga oryzae</name>
    <dbReference type="NCBI Taxonomy" id="2725414"/>
    <lineage>
        <taxon>Bacteria</taxon>
        <taxon>Pseudomonadati</taxon>
        <taxon>Bacteroidota</taxon>
        <taxon>Chitinophagia</taxon>
        <taxon>Chitinophagales</taxon>
        <taxon>Chitinophagaceae</taxon>
        <taxon>Chitinophaga</taxon>
    </lineage>
</organism>
<evidence type="ECO:0000313" key="3">
    <source>
        <dbReference type="EMBL" id="QJB37334.1"/>
    </source>
</evidence>
<evidence type="ECO:0000313" key="4">
    <source>
        <dbReference type="Proteomes" id="UP000502421"/>
    </source>
</evidence>
<dbReference type="EMBL" id="CP051204">
    <property type="protein sequence ID" value="QJB37334.1"/>
    <property type="molecule type" value="Genomic_DNA"/>
</dbReference>
<dbReference type="AlphaFoldDB" id="A0AAE6ZDU6"/>
<evidence type="ECO:0000313" key="2">
    <source>
        <dbReference type="EMBL" id="QJB30844.1"/>
    </source>
</evidence>
<dbReference type="KEGG" id="coy:HF329_05825"/>
<dbReference type="Proteomes" id="UP000502421">
    <property type="component" value="Chromosome"/>
</dbReference>
<evidence type="ECO:0000259" key="1">
    <source>
        <dbReference type="Pfam" id="PF08818"/>
    </source>
</evidence>
<gene>
    <name evidence="3" type="ORF">HF324_05500</name>
    <name evidence="2" type="ORF">HF329_05825</name>
</gene>
<dbReference type="EMBL" id="CP051205">
    <property type="protein sequence ID" value="QJB30844.1"/>
    <property type="molecule type" value="Genomic_DNA"/>
</dbReference>
<dbReference type="Proteomes" id="UP000503144">
    <property type="component" value="Chromosome"/>
</dbReference>
<evidence type="ECO:0000313" key="5">
    <source>
        <dbReference type="Proteomes" id="UP000503144"/>
    </source>
</evidence>
<reference evidence="4" key="1">
    <citation type="submission" date="2020-04" db="EMBL/GenBank/DDBJ databases">
        <authorList>
            <person name="Kittiwongwattana C."/>
        </authorList>
    </citation>
    <scope>NUCLEOTIDE SEQUENCE [LARGE SCALE GENOMIC DNA]</scope>
    <source>
        <strain evidence="4">1310</strain>
    </source>
</reference>
<keyword evidence="5" id="KW-1185">Reference proteome</keyword>
<reference evidence="2 5" key="2">
    <citation type="submission" date="2020-09" db="EMBL/GenBank/DDBJ databases">
        <authorList>
            <person name="Kittiwongwattana C."/>
        </authorList>
    </citation>
    <scope>NUCLEOTIDE SEQUENCE</scope>
    <source>
        <strain evidence="3 5">1303</strain>
        <strain evidence="2">1310</strain>
    </source>
</reference>
<accession>A0AAE6ZDU6</accession>